<feature type="coiled-coil region" evidence="3">
    <location>
        <begin position="157"/>
        <end position="191"/>
    </location>
</feature>
<protein>
    <recommendedName>
        <fullName evidence="6">DDE Tnp4 domain-containing protein</fullName>
    </recommendedName>
</protein>
<accession>A0A7S0HE83</accession>
<keyword evidence="3" id="KW-0175">Coiled coil</keyword>
<keyword evidence="2" id="KW-0479">Metal-binding</keyword>
<evidence type="ECO:0000256" key="2">
    <source>
        <dbReference type="ARBA" id="ARBA00022723"/>
    </source>
</evidence>
<dbReference type="EMBL" id="HBEP01008904">
    <property type="protein sequence ID" value="CAD8476933.1"/>
    <property type="molecule type" value="Transcribed_RNA"/>
</dbReference>
<dbReference type="Pfam" id="PF13359">
    <property type="entry name" value="DDE_Tnp_4"/>
    <property type="match status" value="1"/>
</dbReference>
<name>A0A7S0HE83_9EUKA</name>
<evidence type="ECO:0000313" key="7">
    <source>
        <dbReference type="EMBL" id="CAD8476933.1"/>
    </source>
</evidence>
<sequence>MTASGRVGLAPLLTVGMVLCTISRSVKIAGHPATVPACVSESDQAALKDSLVGRQVSRLLPDAPRNTGAAGTAGDQPPPQQGEEQDQGPPGTMSFYNGTITGVAAGVPGSWKAEFQTPAGPRTMVLSQIDTECCMQSFNSLARLLKKERRRCAENAFKCAQRAEEQAAREIEKVRARAARVEERVRAEVREVRLGEMMDTGSNRQMSWANTLDEEWWTTWGNKVSPTLHSSMFGFATPSGMRDFFEVFFDEEAKLPNKNGISPYEGYALALWRMRRGDTVQHLAAFTGYHRGRLGPHISEWIYRLGAVGRMFVGVPETQYLLDSMPASFTACGMGRVGAIGDATDFMTETIRSPFLKKAKLMQWSDKVHRSAARGTSFCSANGMNIIALALTFGRCSELNCVKACSHWLAQLPSHMHVAYDKGIRGMRSILPNMNFVFMPCFLAPAKGKTQFTVDEAAENRGIARNRYVVEITYKRVKEWHLLKEVVPSEHFHLMNATWFWALGFSNLCHKFLQPPPAAETSEQKTRRLNRARTEAAATADLDDLRDAGAAATTAMEI</sequence>
<feature type="domain" description="DDE Tnp4" evidence="6">
    <location>
        <begin position="352"/>
        <end position="496"/>
    </location>
</feature>
<gene>
    <name evidence="7" type="ORF">PANT1444_LOCUS4991</name>
</gene>
<evidence type="ECO:0000256" key="5">
    <source>
        <dbReference type="SAM" id="SignalP"/>
    </source>
</evidence>
<organism evidence="7">
    <name type="scientific">Phaeocystis antarctica</name>
    <dbReference type="NCBI Taxonomy" id="33657"/>
    <lineage>
        <taxon>Eukaryota</taxon>
        <taxon>Haptista</taxon>
        <taxon>Haptophyta</taxon>
        <taxon>Prymnesiophyceae</taxon>
        <taxon>Phaeocystales</taxon>
        <taxon>Phaeocystaceae</taxon>
        <taxon>Phaeocystis</taxon>
    </lineage>
</organism>
<comment type="cofactor">
    <cofactor evidence="1">
        <name>a divalent metal cation</name>
        <dbReference type="ChEBI" id="CHEBI:60240"/>
    </cofactor>
</comment>
<feature type="signal peptide" evidence="5">
    <location>
        <begin position="1"/>
        <end position="20"/>
    </location>
</feature>
<dbReference type="AlphaFoldDB" id="A0A7S0HE83"/>
<proteinExistence type="predicted"/>
<feature type="chain" id="PRO_5030633372" description="DDE Tnp4 domain-containing protein" evidence="5">
    <location>
        <begin position="21"/>
        <end position="558"/>
    </location>
</feature>
<feature type="region of interest" description="Disordered" evidence="4">
    <location>
        <begin position="57"/>
        <end position="99"/>
    </location>
</feature>
<evidence type="ECO:0000259" key="6">
    <source>
        <dbReference type="Pfam" id="PF13359"/>
    </source>
</evidence>
<evidence type="ECO:0000256" key="3">
    <source>
        <dbReference type="SAM" id="Coils"/>
    </source>
</evidence>
<dbReference type="GO" id="GO:0046872">
    <property type="term" value="F:metal ion binding"/>
    <property type="evidence" value="ECO:0007669"/>
    <property type="project" value="UniProtKB-KW"/>
</dbReference>
<dbReference type="PANTHER" id="PTHR23080">
    <property type="entry name" value="THAP DOMAIN PROTEIN"/>
    <property type="match status" value="1"/>
</dbReference>
<reference evidence="7" key="1">
    <citation type="submission" date="2021-01" db="EMBL/GenBank/DDBJ databases">
        <authorList>
            <person name="Corre E."/>
            <person name="Pelletier E."/>
            <person name="Niang G."/>
            <person name="Scheremetjew M."/>
            <person name="Finn R."/>
            <person name="Kale V."/>
            <person name="Holt S."/>
            <person name="Cochrane G."/>
            <person name="Meng A."/>
            <person name="Brown T."/>
            <person name="Cohen L."/>
        </authorList>
    </citation>
    <scope>NUCLEOTIDE SEQUENCE</scope>
    <source>
        <strain evidence="7">CCMP1374</strain>
    </source>
</reference>
<evidence type="ECO:0000256" key="1">
    <source>
        <dbReference type="ARBA" id="ARBA00001968"/>
    </source>
</evidence>
<keyword evidence="5" id="KW-0732">Signal</keyword>
<evidence type="ECO:0000256" key="4">
    <source>
        <dbReference type="SAM" id="MobiDB-lite"/>
    </source>
</evidence>
<dbReference type="InterPro" id="IPR027806">
    <property type="entry name" value="HARBI1_dom"/>
</dbReference>